<dbReference type="AlphaFoldDB" id="A0A0V0QP55"/>
<dbReference type="OMA" id="EATHIRM"/>
<keyword evidence="4" id="KW-1185">Reference proteome</keyword>
<dbReference type="GO" id="GO:0005737">
    <property type="term" value="C:cytoplasm"/>
    <property type="evidence" value="ECO:0007669"/>
    <property type="project" value="TreeGrafter"/>
</dbReference>
<comment type="caution">
    <text evidence="3">The sequence shown here is derived from an EMBL/GenBank/DDBJ whole genome shotgun (WGS) entry which is preliminary data.</text>
</comment>
<dbReference type="SUPFAM" id="SSF53335">
    <property type="entry name" value="S-adenosyl-L-methionine-dependent methyltransferases"/>
    <property type="match status" value="1"/>
</dbReference>
<dbReference type="Proteomes" id="UP000054937">
    <property type="component" value="Unassembled WGS sequence"/>
</dbReference>
<evidence type="ECO:0000259" key="2">
    <source>
        <dbReference type="Pfam" id="PF13679"/>
    </source>
</evidence>
<dbReference type="CDD" id="cd02440">
    <property type="entry name" value="AdoMet_MTases"/>
    <property type="match status" value="1"/>
</dbReference>
<evidence type="ECO:0000313" key="4">
    <source>
        <dbReference type="Proteomes" id="UP000054937"/>
    </source>
</evidence>
<dbReference type="InterPro" id="IPR025714">
    <property type="entry name" value="Methyltranfer_dom"/>
</dbReference>
<reference evidence="3 4" key="1">
    <citation type="journal article" date="2015" name="Sci. Rep.">
        <title>Genome of the facultative scuticociliatosis pathogen Pseudocohnilembus persalinus provides insight into its virulence through horizontal gene transfer.</title>
        <authorList>
            <person name="Xiong J."/>
            <person name="Wang G."/>
            <person name="Cheng J."/>
            <person name="Tian M."/>
            <person name="Pan X."/>
            <person name="Warren A."/>
            <person name="Jiang C."/>
            <person name="Yuan D."/>
            <person name="Miao W."/>
        </authorList>
    </citation>
    <scope>NUCLEOTIDE SEQUENCE [LARGE SCALE GENOMIC DNA]</scope>
    <source>
        <strain evidence="3">36N120E</strain>
    </source>
</reference>
<dbReference type="Pfam" id="PF13679">
    <property type="entry name" value="Methyltransf_32"/>
    <property type="match status" value="1"/>
</dbReference>
<dbReference type="PANTHER" id="PTHR13369:SF0">
    <property type="entry name" value="GLUTATHIONE S-TRANSFERASE C-TERMINAL DOMAIN-CONTAINING PROTEIN"/>
    <property type="match status" value="1"/>
</dbReference>
<organism evidence="3 4">
    <name type="scientific">Pseudocohnilembus persalinus</name>
    <name type="common">Ciliate</name>
    <dbReference type="NCBI Taxonomy" id="266149"/>
    <lineage>
        <taxon>Eukaryota</taxon>
        <taxon>Sar</taxon>
        <taxon>Alveolata</taxon>
        <taxon>Ciliophora</taxon>
        <taxon>Intramacronucleata</taxon>
        <taxon>Oligohymenophorea</taxon>
        <taxon>Scuticociliatia</taxon>
        <taxon>Philasterida</taxon>
        <taxon>Pseudocohnilembidae</taxon>
        <taxon>Pseudocohnilembus</taxon>
    </lineage>
</organism>
<proteinExistence type="predicted"/>
<dbReference type="EMBL" id="LDAU01000125">
    <property type="protein sequence ID" value="KRX03850.1"/>
    <property type="molecule type" value="Genomic_DNA"/>
</dbReference>
<keyword evidence="1" id="KW-0175">Coiled coil</keyword>
<gene>
    <name evidence="3" type="ORF">PPERSA_04645</name>
</gene>
<evidence type="ECO:0000256" key="1">
    <source>
        <dbReference type="SAM" id="Coils"/>
    </source>
</evidence>
<evidence type="ECO:0000313" key="3">
    <source>
        <dbReference type="EMBL" id="KRX03850.1"/>
    </source>
</evidence>
<accession>A0A0V0QP55</accession>
<feature type="coiled-coil region" evidence="1">
    <location>
        <begin position="210"/>
        <end position="237"/>
    </location>
</feature>
<dbReference type="PANTHER" id="PTHR13369">
    <property type="match status" value="1"/>
</dbReference>
<feature type="domain" description="Methyltransferase" evidence="2">
    <location>
        <begin position="265"/>
        <end position="405"/>
    </location>
</feature>
<dbReference type="InParanoid" id="A0A0V0QP55"/>
<protein>
    <recommendedName>
        <fullName evidence="2">Methyltransferase domain-containing protein</fullName>
    </recommendedName>
</protein>
<dbReference type="OrthoDB" id="371224at2759"/>
<sequence length="499" mass="58550">MVGAIQSSRFFIDKKKDLKQNGNQELDNKNQNKISDDKKQIDEMIFVQIIDQQNKCMIKGIIDRNRVNNKLIKENFQTFSKILKQNTVFYFEGDIGLGKNNEVSIYIRDFLILKIQPQFLIALQWLYICQKFQFSDEIASTALQVSQIELEEIKQIGGEQIKNNKFENGGKQQNQLKMKLIQITRALQNLPIQKIKMRPPVFPLELFKKIEDYKNKYQELGQQIEEIQIQSDQHNQESKFKLKQLIINYPEEITEERLQYLKQKKQPQIQWFLQQLYIVLENIKAKKLKFGENSGKIKIIDIGGGRGDLSINIANQFKELVEVIVVDINEISVKAGQKQAEQKEIKNIQFKHIGIEELTIKIKEQDEIFKELDLVVGLHTCGGLCEAILNFCALLKLPFFVCTCCFSSLFHLIPEQFYTESVFLEKNDRKYLGRFAESHEGYNVAEQCMHIINYCRIKNFQNLMALKIGQYDYSFKFQILRFPKQFSLKNFVLKAVYEE</sequence>
<dbReference type="InterPro" id="IPR029063">
    <property type="entry name" value="SAM-dependent_MTases_sf"/>
</dbReference>
<name>A0A0V0QP55_PSEPJ</name>
<dbReference type="Gene3D" id="3.40.50.150">
    <property type="entry name" value="Vaccinia Virus protein VP39"/>
    <property type="match status" value="1"/>
</dbReference>